<gene>
    <name evidence="1" type="ORF">GCM10025867_36310</name>
</gene>
<protein>
    <submittedName>
        <fullName evidence="1">Uncharacterized protein</fullName>
    </submittedName>
</protein>
<evidence type="ECO:0000313" key="2">
    <source>
        <dbReference type="Proteomes" id="UP001321486"/>
    </source>
</evidence>
<dbReference type="Proteomes" id="UP001321486">
    <property type="component" value="Chromosome"/>
</dbReference>
<reference evidence="2" key="1">
    <citation type="journal article" date="2019" name="Int. J. Syst. Evol. Microbiol.">
        <title>The Global Catalogue of Microorganisms (GCM) 10K type strain sequencing project: providing services to taxonomists for standard genome sequencing and annotation.</title>
        <authorList>
            <consortium name="The Broad Institute Genomics Platform"/>
            <consortium name="The Broad Institute Genome Sequencing Center for Infectious Disease"/>
            <person name="Wu L."/>
            <person name="Ma J."/>
        </authorList>
    </citation>
    <scope>NUCLEOTIDE SEQUENCE [LARGE SCALE GENOMIC DNA]</scope>
    <source>
        <strain evidence="2">NBRC 108728</strain>
    </source>
</reference>
<sequence>MRRDSGEKTALALGAVATTVPILLETMHAELIEAARTRLNDRTVDVATVAEALEAAKTGFARIPSSALGEEGEDALNREAVSVRCLQTREGTVPGGAAADDDLVAIVGRSY</sequence>
<keyword evidence="2" id="KW-1185">Reference proteome</keyword>
<dbReference type="RefSeq" id="WP_286344164.1">
    <property type="nucleotide sequence ID" value="NZ_AP027732.1"/>
</dbReference>
<evidence type="ECO:0000313" key="1">
    <source>
        <dbReference type="EMBL" id="BDZ51390.1"/>
    </source>
</evidence>
<organism evidence="1 2">
    <name type="scientific">Frondihabitans sucicola</name>
    <dbReference type="NCBI Taxonomy" id="1268041"/>
    <lineage>
        <taxon>Bacteria</taxon>
        <taxon>Bacillati</taxon>
        <taxon>Actinomycetota</taxon>
        <taxon>Actinomycetes</taxon>
        <taxon>Micrococcales</taxon>
        <taxon>Microbacteriaceae</taxon>
        <taxon>Frondihabitans</taxon>
    </lineage>
</organism>
<name>A0ABM8GSJ6_9MICO</name>
<accession>A0ABM8GSJ6</accession>
<proteinExistence type="predicted"/>
<dbReference type="EMBL" id="AP027732">
    <property type="protein sequence ID" value="BDZ51390.1"/>
    <property type="molecule type" value="Genomic_DNA"/>
</dbReference>